<evidence type="ECO:0000256" key="4">
    <source>
        <dbReference type="ARBA" id="ARBA00022801"/>
    </source>
</evidence>
<keyword evidence="6" id="KW-0067">ATP-binding</keyword>
<dbReference type="PANTHER" id="PTHR12604">
    <property type="entry name" value="KU AUTOANTIGEN DNA HELICASE"/>
    <property type="match status" value="1"/>
</dbReference>
<protein>
    <recommendedName>
        <fullName evidence="12">Ku domain-containing protein</fullName>
    </recommendedName>
</protein>
<dbReference type="Pfam" id="PF02735">
    <property type="entry name" value="Ku"/>
    <property type="match status" value="1"/>
</dbReference>
<evidence type="ECO:0000256" key="9">
    <source>
        <dbReference type="ARBA" id="ARBA00023204"/>
    </source>
</evidence>
<dbReference type="Gene3D" id="2.40.290.10">
    <property type="match status" value="1"/>
</dbReference>
<sequence length="664" mass="70093">APSQTQRPPPPSASSPSRLASAISAVQVLISSQMLRSKTHETSVLLLGTRATSNFQARASVAQCGHAGGYEHVTELQDLGRPSGQVLRDLEKVRDREGYWGGDFAEEEADEGGEDDEDGEGGDDDGGEVSHDYKMLMNMVAKGGGGAAAAPAASAEDFGPPTDLSVPCDPLRGLIIAGDILYRRTNKKRYNRTIYLITDGCSPVTDAAGGGGELARTLEGLRALNVVLKVIGVGFDEEDVRGGPMSQVREESDEEEGEEEEGSDESEDDSEEEEEEQGEKLRLIKKENTKMLKSIAASMGGDVMAASDLISLMRIAGAKKIPRSAKKAVQLNLAPTLTVNAEYALMVSRSNLSTLRQHVAMFHPAPPAAQAAATSSSATSSSATSSSATSAGATPSRASPPSAKIHSSPFLTTADVMRDMSYRDASNPDVEVEHDMRARAYRYGSDYLPTNAYDEEALKMKGPVSLSVVGCVERSSIPFAALIDSGYSITGGASVRARTAISALAQALDSQQKVAIARFVKTVDADPLIGILLPVEGEGEGFTFLPFAASETTAVQRQAADALVDSMMLGDDELRPASIPNPAIRSLNRTLIRRLVKGGAGGGGDDVVDCRRNGDVVVETPPAVLEGCREAVSAFFEVVPVKAHEKGGKSSTKQFWALPEETAS</sequence>
<comment type="caution">
    <text evidence="13">The sequence shown here is derived from an EMBL/GenBank/DDBJ whole genome shotgun (WGS) entry which is preliminary data.</text>
</comment>
<evidence type="ECO:0000256" key="8">
    <source>
        <dbReference type="ARBA" id="ARBA00023172"/>
    </source>
</evidence>
<keyword evidence="2" id="KW-0547">Nucleotide-binding</keyword>
<feature type="region of interest" description="Disordered" evidence="11">
    <location>
        <begin position="239"/>
        <end position="281"/>
    </location>
</feature>
<reference evidence="13 14" key="1">
    <citation type="journal article" date="2023" name="Commun. Biol.">
        <title>Genome analysis of Parmales, the sister group of diatoms, reveals the evolutionary specialization of diatoms from phago-mixotrophs to photoautotrophs.</title>
        <authorList>
            <person name="Ban H."/>
            <person name="Sato S."/>
            <person name="Yoshikawa S."/>
            <person name="Yamada K."/>
            <person name="Nakamura Y."/>
            <person name="Ichinomiya M."/>
            <person name="Sato N."/>
            <person name="Blanc-Mathieu R."/>
            <person name="Endo H."/>
            <person name="Kuwata A."/>
            <person name="Ogata H."/>
        </authorList>
    </citation>
    <scope>NUCLEOTIDE SEQUENCE [LARGE SCALE GENOMIC DNA]</scope>
</reference>
<feature type="non-terminal residue" evidence="13">
    <location>
        <position position="1"/>
    </location>
</feature>
<dbReference type="EMBL" id="BRYB01000211">
    <property type="protein sequence ID" value="GMI25266.1"/>
    <property type="molecule type" value="Genomic_DNA"/>
</dbReference>
<feature type="region of interest" description="Disordered" evidence="11">
    <location>
        <begin position="98"/>
        <end position="130"/>
    </location>
</feature>
<dbReference type="InterPro" id="IPR006164">
    <property type="entry name" value="DNA_bd_Ku70/Ku80"/>
</dbReference>
<keyword evidence="4" id="KW-0378">Hydrolase</keyword>
<evidence type="ECO:0000256" key="10">
    <source>
        <dbReference type="ARBA" id="ARBA00023242"/>
    </source>
</evidence>
<feature type="compositionally biased region" description="Low complexity" evidence="11">
    <location>
        <begin position="371"/>
        <end position="403"/>
    </location>
</feature>
<organism evidence="13 14">
    <name type="scientific">Tetraparma gracilis</name>
    <dbReference type="NCBI Taxonomy" id="2962635"/>
    <lineage>
        <taxon>Eukaryota</taxon>
        <taxon>Sar</taxon>
        <taxon>Stramenopiles</taxon>
        <taxon>Ochrophyta</taxon>
        <taxon>Bolidophyceae</taxon>
        <taxon>Parmales</taxon>
        <taxon>Triparmaceae</taxon>
        <taxon>Tetraparma</taxon>
    </lineage>
</organism>
<dbReference type="SUPFAM" id="SSF53300">
    <property type="entry name" value="vWA-like"/>
    <property type="match status" value="1"/>
</dbReference>
<keyword evidence="9" id="KW-0234">DNA repair</keyword>
<keyword evidence="10" id="KW-0539">Nucleus</keyword>
<dbReference type="InterPro" id="IPR036465">
    <property type="entry name" value="vWFA_dom_sf"/>
</dbReference>
<keyword evidence="7" id="KW-0238">DNA-binding</keyword>
<name>A0ABQ6MFR1_9STRA</name>
<gene>
    <name evidence="13" type="ORF">TeGR_g12717</name>
</gene>
<dbReference type="Gene3D" id="3.40.50.410">
    <property type="entry name" value="von Willebrand factor, type A domain"/>
    <property type="match status" value="1"/>
</dbReference>
<feature type="compositionally biased region" description="Acidic residues" evidence="11">
    <location>
        <begin position="251"/>
        <end position="277"/>
    </location>
</feature>
<evidence type="ECO:0000256" key="7">
    <source>
        <dbReference type="ARBA" id="ARBA00023125"/>
    </source>
</evidence>
<evidence type="ECO:0000313" key="13">
    <source>
        <dbReference type="EMBL" id="GMI25266.1"/>
    </source>
</evidence>
<evidence type="ECO:0000256" key="1">
    <source>
        <dbReference type="ARBA" id="ARBA00004123"/>
    </source>
</evidence>
<keyword evidence="5" id="KW-0347">Helicase</keyword>
<proteinExistence type="predicted"/>
<evidence type="ECO:0000256" key="3">
    <source>
        <dbReference type="ARBA" id="ARBA00022763"/>
    </source>
</evidence>
<dbReference type="SUPFAM" id="SSF100939">
    <property type="entry name" value="SPOC domain-like"/>
    <property type="match status" value="1"/>
</dbReference>
<feature type="compositionally biased region" description="Acidic residues" evidence="11">
    <location>
        <begin position="104"/>
        <end position="127"/>
    </location>
</feature>
<keyword evidence="14" id="KW-1185">Reference proteome</keyword>
<accession>A0ABQ6MFR1</accession>
<evidence type="ECO:0000313" key="14">
    <source>
        <dbReference type="Proteomes" id="UP001165060"/>
    </source>
</evidence>
<feature type="domain" description="Ku" evidence="12">
    <location>
        <begin position="429"/>
        <end position="563"/>
    </location>
</feature>
<evidence type="ECO:0000256" key="5">
    <source>
        <dbReference type="ARBA" id="ARBA00022806"/>
    </source>
</evidence>
<dbReference type="InterPro" id="IPR016194">
    <property type="entry name" value="SPOC-like_C_dom_sf"/>
</dbReference>
<keyword evidence="3" id="KW-0227">DNA damage</keyword>
<dbReference type="Gene3D" id="1.10.1600.10">
    <property type="match status" value="1"/>
</dbReference>
<dbReference type="Proteomes" id="UP001165060">
    <property type="component" value="Unassembled WGS sequence"/>
</dbReference>
<feature type="region of interest" description="Disordered" evidence="11">
    <location>
        <begin position="371"/>
        <end position="410"/>
    </location>
</feature>
<evidence type="ECO:0000256" key="2">
    <source>
        <dbReference type="ARBA" id="ARBA00022741"/>
    </source>
</evidence>
<evidence type="ECO:0000256" key="11">
    <source>
        <dbReference type="SAM" id="MobiDB-lite"/>
    </source>
</evidence>
<comment type="subcellular location">
    <subcellularLocation>
        <location evidence="1">Nucleus</location>
    </subcellularLocation>
</comment>
<dbReference type="SMART" id="SM00559">
    <property type="entry name" value="Ku78"/>
    <property type="match status" value="1"/>
</dbReference>
<evidence type="ECO:0000256" key="6">
    <source>
        <dbReference type="ARBA" id="ARBA00022840"/>
    </source>
</evidence>
<evidence type="ECO:0000259" key="12">
    <source>
        <dbReference type="SMART" id="SM00559"/>
    </source>
</evidence>
<keyword evidence="8" id="KW-0233">DNA recombination</keyword>
<dbReference type="PANTHER" id="PTHR12604:SF4">
    <property type="entry name" value="X-RAY REPAIR CROSS-COMPLEMENTING PROTEIN 5"/>
    <property type="match status" value="1"/>
</dbReference>